<protein>
    <submittedName>
        <fullName evidence="2">Uncharacterized protein</fullName>
    </submittedName>
</protein>
<accession>A0A238BXJ6</accession>
<gene>
    <name evidence="2" type="ORF">X798_02843</name>
</gene>
<dbReference type="EMBL" id="KZ269989">
    <property type="protein sequence ID" value="OZC09997.1"/>
    <property type="molecule type" value="Genomic_DNA"/>
</dbReference>
<dbReference type="AlphaFoldDB" id="A0A238BXJ6"/>
<dbReference type="Proteomes" id="UP000242913">
    <property type="component" value="Unassembled WGS sequence"/>
</dbReference>
<sequence length="61" mass="7473">MRDKMRIVKEETKRLYSYANILETIVQKRLDIIQKIAITSAKKEEEKKYAENDRRSRRMKQ</sequence>
<feature type="compositionally biased region" description="Basic and acidic residues" evidence="1">
    <location>
        <begin position="42"/>
        <end position="54"/>
    </location>
</feature>
<keyword evidence="3" id="KW-1185">Reference proteome</keyword>
<evidence type="ECO:0000313" key="3">
    <source>
        <dbReference type="Proteomes" id="UP000242913"/>
    </source>
</evidence>
<proteinExistence type="predicted"/>
<evidence type="ECO:0000256" key="1">
    <source>
        <dbReference type="SAM" id="MobiDB-lite"/>
    </source>
</evidence>
<feature type="region of interest" description="Disordered" evidence="1">
    <location>
        <begin position="42"/>
        <end position="61"/>
    </location>
</feature>
<name>A0A238BXJ6_9BILA</name>
<organism evidence="2 3">
    <name type="scientific">Onchocerca flexuosa</name>
    <dbReference type="NCBI Taxonomy" id="387005"/>
    <lineage>
        <taxon>Eukaryota</taxon>
        <taxon>Metazoa</taxon>
        <taxon>Ecdysozoa</taxon>
        <taxon>Nematoda</taxon>
        <taxon>Chromadorea</taxon>
        <taxon>Rhabditida</taxon>
        <taxon>Spirurina</taxon>
        <taxon>Spiruromorpha</taxon>
        <taxon>Filarioidea</taxon>
        <taxon>Onchocercidae</taxon>
        <taxon>Onchocerca</taxon>
    </lineage>
</organism>
<evidence type="ECO:0000313" key="2">
    <source>
        <dbReference type="EMBL" id="OZC09997.1"/>
    </source>
</evidence>
<reference evidence="2 3" key="1">
    <citation type="submission" date="2015-12" db="EMBL/GenBank/DDBJ databases">
        <title>Draft genome of the nematode, Onchocerca flexuosa.</title>
        <authorList>
            <person name="Mitreva M."/>
        </authorList>
    </citation>
    <scope>NUCLEOTIDE SEQUENCE [LARGE SCALE GENOMIC DNA]</scope>
    <source>
        <strain evidence="2">Red Deer</strain>
    </source>
</reference>